<organism evidence="2 3">
    <name type="scientific">Ramularia collo-cygni</name>
    <dbReference type="NCBI Taxonomy" id="112498"/>
    <lineage>
        <taxon>Eukaryota</taxon>
        <taxon>Fungi</taxon>
        <taxon>Dikarya</taxon>
        <taxon>Ascomycota</taxon>
        <taxon>Pezizomycotina</taxon>
        <taxon>Dothideomycetes</taxon>
        <taxon>Dothideomycetidae</taxon>
        <taxon>Mycosphaerellales</taxon>
        <taxon>Mycosphaerellaceae</taxon>
        <taxon>Ramularia</taxon>
    </lineage>
</organism>
<feature type="region of interest" description="Disordered" evidence="1">
    <location>
        <begin position="1"/>
        <end position="85"/>
    </location>
</feature>
<dbReference type="Pfam" id="PF04119">
    <property type="entry name" value="HSP9_HSP12"/>
    <property type="match status" value="1"/>
</dbReference>
<name>A0A2D3UXL0_9PEZI</name>
<keyword evidence="3" id="KW-1185">Reference proteome</keyword>
<evidence type="ECO:0000256" key="1">
    <source>
        <dbReference type="SAM" id="MobiDB-lite"/>
    </source>
</evidence>
<gene>
    <name evidence="2" type="ORF">RCC_06025</name>
</gene>
<feature type="compositionally biased region" description="Basic and acidic residues" evidence="1">
    <location>
        <begin position="59"/>
        <end position="79"/>
    </location>
</feature>
<evidence type="ECO:0000313" key="3">
    <source>
        <dbReference type="Proteomes" id="UP000225277"/>
    </source>
</evidence>
<dbReference type="PIRSF" id="PIRSF002590">
    <property type="entry name" value="HSP9/HSP12_fun"/>
    <property type="match status" value="1"/>
</dbReference>
<feature type="compositionally biased region" description="Basic and acidic residues" evidence="1">
    <location>
        <begin position="39"/>
        <end position="50"/>
    </location>
</feature>
<dbReference type="AlphaFoldDB" id="A0A2D3UXL0"/>
<proteinExistence type="predicted"/>
<feature type="compositionally biased region" description="Basic and acidic residues" evidence="1">
    <location>
        <begin position="1"/>
        <end position="18"/>
    </location>
</feature>
<reference evidence="2 3" key="1">
    <citation type="submission" date="2016-03" db="EMBL/GenBank/DDBJ databases">
        <authorList>
            <person name="Ploux O."/>
        </authorList>
    </citation>
    <scope>NUCLEOTIDE SEQUENCE [LARGE SCALE GENOMIC DNA]</scope>
    <source>
        <strain evidence="2 3">URUG2</strain>
    </source>
</reference>
<accession>A0A2D3UXL0</accession>
<dbReference type="OrthoDB" id="2348401at2759"/>
<dbReference type="RefSeq" id="XP_023627057.1">
    <property type="nucleotide sequence ID" value="XM_023771289.1"/>
</dbReference>
<dbReference type="STRING" id="112498.A0A2D3UXL0"/>
<dbReference type="EMBL" id="FJUY01000008">
    <property type="protein sequence ID" value="CZT20168.1"/>
    <property type="molecule type" value="Genomic_DNA"/>
</dbReference>
<dbReference type="Gene3D" id="6.10.250.2440">
    <property type="match status" value="2"/>
</dbReference>
<dbReference type="Proteomes" id="UP000225277">
    <property type="component" value="Unassembled WGS sequence"/>
</dbReference>
<evidence type="ECO:0000313" key="2">
    <source>
        <dbReference type="EMBL" id="CZT20168.1"/>
    </source>
</evidence>
<dbReference type="InterPro" id="IPR007250">
    <property type="entry name" value="HSP9_HSP12"/>
</dbReference>
<sequence length="85" mass="8766">MSDHGRQDLSDKVAHKATPDSSKSTLDKAGETVSGIADKAGRDAVPDSHKSTGQSLGDKASRTKDEAKGEPGMMDKAKDAVGLGK</sequence>
<dbReference type="GeneID" id="35601170"/>
<protein>
    <submittedName>
        <fullName evidence="2">Uncharacterized protein</fullName>
    </submittedName>
</protein>